<dbReference type="RefSeq" id="XP_042561587.1">
    <property type="nucleotide sequence ID" value="XM_042705653.1"/>
</dbReference>
<sequence>MLCLLLFFSTLDDLADTLIPTPTQTVDSAPVKAASDSNTLESLADTLLPTTIQKETNGNSIPESKLDSLADTLDPFSSRAPDTLDPFSSRAPAPEKTLSSPLDSLAGTLLSTPTKSMNGSSEKSFTDSSKYSPGGTYISSSTSQSVRSPSKSTLADRNLCSFCHQSIVENTRMIVDELQIFSHAGCFKCAVCHCNLGNLEAGDSLWVYRSTVNCDGCYSKLRDRWFH</sequence>
<dbReference type="RefSeq" id="XP_042561592.1">
    <property type="nucleotide sequence ID" value="XM_042705658.1"/>
</dbReference>
<evidence type="ECO:0000313" key="14">
    <source>
        <dbReference type="RefSeq" id="XP_042561590.1"/>
    </source>
</evidence>
<accession>A0A8M1KCG7</accession>
<dbReference type="PROSITE" id="PS50023">
    <property type="entry name" value="LIM_DOMAIN_2"/>
    <property type="match status" value="1"/>
</dbReference>
<dbReference type="CDD" id="cd08368">
    <property type="entry name" value="LIM"/>
    <property type="match status" value="1"/>
</dbReference>
<reference evidence="9 10" key="1">
    <citation type="submission" date="2025-04" db="UniProtKB">
        <authorList>
            <consortium name="RefSeq"/>
        </authorList>
    </citation>
    <scope>IDENTIFICATION</scope>
</reference>
<evidence type="ECO:0000256" key="5">
    <source>
        <dbReference type="SAM" id="MobiDB-lite"/>
    </source>
</evidence>
<evidence type="ECO:0000256" key="3">
    <source>
        <dbReference type="ARBA" id="ARBA00023038"/>
    </source>
</evidence>
<keyword evidence="2 4" id="KW-0862">Zinc</keyword>
<name>A0A8M1KCG7_CLUHA</name>
<evidence type="ECO:0000313" key="10">
    <source>
        <dbReference type="RefSeq" id="XP_042561586.1"/>
    </source>
</evidence>
<feature type="compositionally biased region" description="Polar residues" evidence="5">
    <location>
        <begin position="51"/>
        <end position="62"/>
    </location>
</feature>
<dbReference type="AlphaFoldDB" id="A0A8M1KCG7"/>
<dbReference type="OrthoDB" id="9908139at2759"/>
<evidence type="ECO:0000256" key="2">
    <source>
        <dbReference type="ARBA" id="ARBA00022833"/>
    </source>
</evidence>
<feature type="compositionally biased region" description="Polar residues" evidence="5">
    <location>
        <begin position="109"/>
        <end position="131"/>
    </location>
</feature>
<evidence type="ECO:0000313" key="15">
    <source>
        <dbReference type="RefSeq" id="XP_042561591.1"/>
    </source>
</evidence>
<feature type="chain" id="PRO_5044692790" evidence="6">
    <location>
        <begin position="18"/>
        <end position="227"/>
    </location>
</feature>
<evidence type="ECO:0000256" key="6">
    <source>
        <dbReference type="SAM" id="SignalP"/>
    </source>
</evidence>
<evidence type="ECO:0000313" key="18">
    <source>
        <dbReference type="RefSeq" id="XP_042561594.1"/>
    </source>
</evidence>
<dbReference type="RefSeq" id="XP_042561593.1">
    <property type="nucleotide sequence ID" value="XM_042705659.1"/>
</dbReference>
<keyword evidence="8" id="KW-1185">Reference proteome</keyword>
<dbReference type="GeneID" id="122130847"/>
<evidence type="ECO:0000313" key="17">
    <source>
        <dbReference type="RefSeq" id="XP_042561593.1"/>
    </source>
</evidence>
<feature type="region of interest" description="Disordered" evidence="5">
    <location>
        <begin position="51"/>
        <end position="150"/>
    </location>
</feature>
<dbReference type="RefSeq" id="XP_042561590.1">
    <property type="nucleotide sequence ID" value="XM_042705656.1"/>
</dbReference>
<dbReference type="Proteomes" id="UP000515152">
    <property type="component" value="Unplaced"/>
</dbReference>
<evidence type="ECO:0000313" key="16">
    <source>
        <dbReference type="RefSeq" id="XP_042561592.1"/>
    </source>
</evidence>
<feature type="compositionally biased region" description="Low complexity" evidence="5">
    <location>
        <begin position="139"/>
        <end position="150"/>
    </location>
</feature>
<keyword evidence="6" id="KW-0732">Signal</keyword>
<organism evidence="8 11">
    <name type="scientific">Clupea harengus</name>
    <name type="common">Atlantic herring</name>
    <dbReference type="NCBI Taxonomy" id="7950"/>
    <lineage>
        <taxon>Eukaryota</taxon>
        <taxon>Metazoa</taxon>
        <taxon>Chordata</taxon>
        <taxon>Craniata</taxon>
        <taxon>Vertebrata</taxon>
        <taxon>Euteleostomi</taxon>
        <taxon>Actinopterygii</taxon>
        <taxon>Neopterygii</taxon>
        <taxon>Teleostei</taxon>
        <taxon>Clupei</taxon>
        <taxon>Clupeiformes</taxon>
        <taxon>Clupeoidei</taxon>
        <taxon>Clupeidae</taxon>
        <taxon>Clupea</taxon>
    </lineage>
</organism>
<protein>
    <submittedName>
        <fullName evidence="9 10">Sciellin</fullName>
    </submittedName>
</protein>
<keyword evidence="1 4" id="KW-0479">Metal-binding</keyword>
<feature type="signal peptide" evidence="6">
    <location>
        <begin position="1"/>
        <end position="17"/>
    </location>
</feature>
<dbReference type="InterPro" id="IPR052621">
    <property type="entry name" value="Cell_Prolif/Cornif_Regul"/>
</dbReference>
<dbReference type="GO" id="GO:0008544">
    <property type="term" value="P:epidermis development"/>
    <property type="evidence" value="ECO:0007669"/>
    <property type="project" value="TreeGrafter"/>
</dbReference>
<dbReference type="GO" id="GO:0046872">
    <property type="term" value="F:metal ion binding"/>
    <property type="evidence" value="ECO:0007669"/>
    <property type="project" value="UniProtKB-KW"/>
</dbReference>
<evidence type="ECO:0000313" key="8">
    <source>
        <dbReference type="Proteomes" id="UP000515152"/>
    </source>
</evidence>
<keyword evidence="3 4" id="KW-0440">LIM domain</keyword>
<gene>
    <name evidence="9 10 11 12 13 14 15 16 17 18" type="primary">LOC122130847</name>
</gene>
<dbReference type="RefSeq" id="XP_042561588.1">
    <property type="nucleotide sequence ID" value="XM_042705654.1"/>
</dbReference>
<dbReference type="RefSeq" id="XP_042561591.1">
    <property type="nucleotide sequence ID" value="XM_042705657.1"/>
</dbReference>
<dbReference type="RefSeq" id="XP_042561589.1">
    <property type="nucleotide sequence ID" value="XM_042705655.1"/>
</dbReference>
<feature type="domain" description="LIM zinc-binding" evidence="7">
    <location>
        <begin position="158"/>
        <end position="224"/>
    </location>
</feature>
<dbReference type="PANTHER" id="PTHR15468:SF7">
    <property type="entry name" value="SCIELLIN"/>
    <property type="match status" value="1"/>
</dbReference>
<evidence type="ECO:0000313" key="13">
    <source>
        <dbReference type="RefSeq" id="XP_042561589.1"/>
    </source>
</evidence>
<evidence type="ECO:0000256" key="4">
    <source>
        <dbReference type="PROSITE-ProRule" id="PRU00125"/>
    </source>
</evidence>
<dbReference type="InterPro" id="IPR001781">
    <property type="entry name" value="Znf_LIM"/>
</dbReference>
<evidence type="ECO:0000313" key="11">
    <source>
        <dbReference type="RefSeq" id="XP_042561587.1"/>
    </source>
</evidence>
<evidence type="ECO:0000313" key="12">
    <source>
        <dbReference type="RefSeq" id="XP_042561588.1"/>
    </source>
</evidence>
<dbReference type="RefSeq" id="XP_042561586.1">
    <property type="nucleotide sequence ID" value="XM_042705652.1"/>
</dbReference>
<dbReference type="RefSeq" id="XP_042561585.1">
    <property type="nucleotide sequence ID" value="XM_042705651.1"/>
</dbReference>
<dbReference type="RefSeq" id="XP_042561594.1">
    <property type="nucleotide sequence ID" value="XM_042705660.1"/>
</dbReference>
<evidence type="ECO:0000256" key="1">
    <source>
        <dbReference type="ARBA" id="ARBA00022723"/>
    </source>
</evidence>
<dbReference type="GO" id="GO:0005737">
    <property type="term" value="C:cytoplasm"/>
    <property type="evidence" value="ECO:0007669"/>
    <property type="project" value="TreeGrafter"/>
</dbReference>
<dbReference type="PANTHER" id="PTHR15468">
    <property type="entry name" value="ZNF185"/>
    <property type="match status" value="1"/>
</dbReference>
<dbReference type="KEGG" id="char:122130847"/>
<evidence type="ECO:0000313" key="9">
    <source>
        <dbReference type="RefSeq" id="XP_042561585.1"/>
    </source>
</evidence>
<evidence type="ECO:0000259" key="7">
    <source>
        <dbReference type="PROSITE" id="PS50023"/>
    </source>
</evidence>
<proteinExistence type="predicted"/>